<proteinExistence type="predicted"/>
<dbReference type="Proteomes" id="UP000324585">
    <property type="component" value="Unassembled WGS sequence"/>
</dbReference>
<evidence type="ECO:0000256" key="1">
    <source>
        <dbReference type="SAM" id="Coils"/>
    </source>
</evidence>
<feature type="region of interest" description="Disordered" evidence="2">
    <location>
        <begin position="502"/>
        <end position="557"/>
    </location>
</feature>
<keyword evidence="1" id="KW-0175">Coiled coil</keyword>
<organism evidence="3 4">
    <name type="scientific">Porphyridium purpureum</name>
    <name type="common">Red alga</name>
    <name type="synonym">Porphyridium cruentum</name>
    <dbReference type="NCBI Taxonomy" id="35688"/>
    <lineage>
        <taxon>Eukaryota</taxon>
        <taxon>Rhodophyta</taxon>
        <taxon>Bangiophyceae</taxon>
        <taxon>Porphyridiales</taxon>
        <taxon>Porphyridiaceae</taxon>
        <taxon>Porphyridium</taxon>
    </lineage>
</organism>
<evidence type="ECO:0000256" key="2">
    <source>
        <dbReference type="SAM" id="MobiDB-lite"/>
    </source>
</evidence>
<sequence length="641" mass="71591">MASTSEGMTAPGEAGAADGPSRLSQERAASITVMKNQMDSIEASVQSIGKEIQAADAALKTMTNDIEARRERIKQLVERGTSMELTLNKERKQLQAAEQKLHETKQLIRTLDMRHKAIHLEMTKKRAKLAALDDPRSDGAKLEQLRNELRETELKVKRVQEERAEIYREQSRIEFEKRRVQNDGERRKVDTARTLQRIREAKKQLQAAKQRQIDLRQDMEAKAREMALENEKRAAAQQVSMGAGVTGTIGALAVPGFGWIFAVGAAAAAAASLAKASFHRIRANNMKSQLERMRSLLQDLESLTLNIEADMLQLKEELQMNKASEQASVLEMHKVAGEEREARLRFESKTRQLEGLVGKQGKLEGLTVTEKEKIESTKAALHKQFGEHAASISQVQSKLMAQNEALAYGVELANQKQAQITKLTVALEEVKGELIVKSQELTDAKKNRDAKCAEITSLKHAENELKTEQKELKKTVAETIQSLRNEELARKKHEELTKLLEQKRQEQQRKEEENRLADERHAKEKEEMRERLALQRQQKKEKDYSTAQNSAQATNVAGATTTRYNAAQGSHMQISEEAAQSKRGFAVNADKVQSALHELDAAAAPALRALDAAMAPALSADAEAPEKENAKKRTTVVPFAV</sequence>
<feature type="coiled-coil region" evidence="1">
    <location>
        <begin position="59"/>
        <end position="114"/>
    </location>
</feature>
<dbReference type="AlphaFoldDB" id="A0A5J4YR66"/>
<accession>A0A5J4YR66</accession>
<feature type="compositionally biased region" description="Basic and acidic residues" evidence="2">
    <location>
        <begin position="502"/>
        <end position="544"/>
    </location>
</feature>
<dbReference type="EMBL" id="VRMN01000007">
    <property type="protein sequence ID" value="KAA8493214.1"/>
    <property type="molecule type" value="Genomic_DNA"/>
</dbReference>
<feature type="coiled-coil region" evidence="1">
    <location>
        <begin position="142"/>
        <end position="225"/>
    </location>
</feature>
<feature type="region of interest" description="Disordered" evidence="2">
    <location>
        <begin position="1"/>
        <end position="27"/>
    </location>
</feature>
<reference evidence="4" key="1">
    <citation type="journal article" date="2019" name="Nat. Commun.">
        <title>Expansion of phycobilisome linker gene families in mesophilic red algae.</title>
        <authorList>
            <person name="Lee J."/>
            <person name="Kim D."/>
            <person name="Bhattacharya D."/>
            <person name="Yoon H.S."/>
        </authorList>
    </citation>
    <scope>NUCLEOTIDE SEQUENCE [LARGE SCALE GENOMIC DNA]</scope>
    <source>
        <strain evidence="4">CCMP 1328</strain>
    </source>
</reference>
<evidence type="ECO:0000313" key="3">
    <source>
        <dbReference type="EMBL" id="KAA8493214.1"/>
    </source>
</evidence>
<evidence type="ECO:0000313" key="4">
    <source>
        <dbReference type="Proteomes" id="UP000324585"/>
    </source>
</evidence>
<name>A0A5J4YR66_PORPP</name>
<gene>
    <name evidence="3" type="ORF">FVE85_8659</name>
</gene>
<dbReference type="OMA" id="NIDTRES"/>
<feature type="region of interest" description="Disordered" evidence="2">
    <location>
        <begin position="619"/>
        <end position="641"/>
    </location>
</feature>
<protein>
    <submittedName>
        <fullName evidence="3">Uncharacterized protein</fullName>
    </submittedName>
</protein>
<comment type="caution">
    <text evidence="3">The sequence shown here is derived from an EMBL/GenBank/DDBJ whole genome shotgun (WGS) entry which is preliminary data.</text>
</comment>
<feature type="compositionally biased region" description="Polar residues" evidence="2">
    <location>
        <begin position="545"/>
        <end position="557"/>
    </location>
</feature>
<feature type="coiled-coil region" evidence="1">
    <location>
        <begin position="283"/>
        <end position="317"/>
    </location>
</feature>
<keyword evidence="4" id="KW-1185">Reference proteome</keyword>